<gene>
    <name evidence="2" type="ORF">GOODEAATRI_028531</name>
</gene>
<feature type="transmembrane region" description="Helical" evidence="1">
    <location>
        <begin position="87"/>
        <end position="120"/>
    </location>
</feature>
<keyword evidence="1" id="KW-0812">Transmembrane</keyword>
<comment type="caution">
    <text evidence="2">The sequence shown here is derived from an EMBL/GenBank/DDBJ whole genome shotgun (WGS) entry which is preliminary data.</text>
</comment>
<keyword evidence="3" id="KW-1185">Reference proteome</keyword>
<dbReference type="Proteomes" id="UP001476798">
    <property type="component" value="Unassembled WGS sequence"/>
</dbReference>
<feature type="transmembrane region" description="Helical" evidence="1">
    <location>
        <begin position="31"/>
        <end position="52"/>
    </location>
</feature>
<keyword evidence="1" id="KW-1133">Transmembrane helix</keyword>
<accession>A0ABV0PSI0</accession>
<reference evidence="2 3" key="1">
    <citation type="submission" date="2021-06" db="EMBL/GenBank/DDBJ databases">
        <authorList>
            <person name="Palmer J.M."/>
        </authorList>
    </citation>
    <scope>NUCLEOTIDE SEQUENCE [LARGE SCALE GENOMIC DNA]</scope>
    <source>
        <strain evidence="2 3">GA_2019</strain>
        <tissue evidence="2">Muscle</tissue>
    </source>
</reference>
<dbReference type="EMBL" id="JAHRIO010083940">
    <property type="protein sequence ID" value="MEQ2186445.1"/>
    <property type="molecule type" value="Genomic_DNA"/>
</dbReference>
<evidence type="ECO:0000313" key="3">
    <source>
        <dbReference type="Proteomes" id="UP001476798"/>
    </source>
</evidence>
<feature type="transmembrane region" description="Helical" evidence="1">
    <location>
        <begin position="7"/>
        <end position="25"/>
    </location>
</feature>
<evidence type="ECO:0000313" key="2">
    <source>
        <dbReference type="EMBL" id="MEQ2186445.1"/>
    </source>
</evidence>
<proteinExistence type="predicted"/>
<protein>
    <submittedName>
        <fullName evidence="2">Uncharacterized protein</fullName>
    </submittedName>
</protein>
<evidence type="ECO:0000256" key="1">
    <source>
        <dbReference type="SAM" id="Phobius"/>
    </source>
</evidence>
<keyword evidence="1" id="KW-0472">Membrane</keyword>
<name>A0ABV0PSI0_9TELE</name>
<sequence>MPTRLCCHRGLGITMVLSLSFILLLRYIACVILWFMICGVISAAGYGIWHCFKEYSVLKTKPEGNVTISDIGFQADLSIYLEHSQTWLIFSTAICYILCTLFYPIITFFLLAICIAYSTVTAVYPSN</sequence>
<organism evidence="2 3">
    <name type="scientific">Goodea atripinnis</name>
    <dbReference type="NCBI Taxonomy" id="208336"/>
    <lineage>
        <taxon>Eukaryota</taxon>
        <taxon>Metazoa</taxon>
        <taxon>Chordata</taxon>
        <taxon>Craniata</taxon>
        <taxon>Vertebrata</taxon>
        <taxon>Euteleostomi</taxon>
        <taxon>Actinopterygii</taxon>
        <taxon>Neopterygii</taxon>
        <taxon>Teleostei</taxon>
        <taxon>Neoteleostei</taxon>
        <taxon>Acanthomorphata</taxon>
        <taxon>Ovalentaria</taxon>
        <taxon>Atherinomorphae</taxon>
        <taxon>Cyprinodontiformes</taxon>
        <taxon>Goodeidae</taxon>
        <taxon>Goodea</taxon>
    </lineage>
</organism>